<dbReference type="RefSeq" id="WP_090705123.1">
    <property type="nucleotide sequence ID" value="NZ_FNHH01000016.1"/>
</dbReference>
<feature type="domain" description="PG-1098 ferredoxin-like" evidence="2">
    <location>
        <begin position="278"/>
        <end position="321"/>
    </location>
</feature>
<dbReference type="Gene3D" id="1.10.10.1110">
    <property type="entry name" value="Methyltransferase PG1098, N-terminal domain"/>
    <property type="match status" value="1"/>
</dbReference>
<dbReference type="InterPro" id="IPR054168">
    <property type="entry name" value="PG_1098_Fer"/>
</dbReference>
<protein>
    <submittedName>
        <fullName evidence="3">Uncharacterized protein</fullName>
    </submittedName>
</protein>
<evidence type="ECO:0000259" key="2">
    <source>
        <dbReference type="Pfam" id="PF22013"/>
    </source>
</evidence>
<accession>A0A1G9UGF6</accession>
<dbReference type="Pfam" id="PF18096">
    <property type="entry name" value="Thump_like"/>
    <property type="match status" value="1"/>
</dbReference>
<dbReference type="Pfam" id="PF22013">
    <property type="entry name" value="PG_1098_Fer"/>
    <property type="match status" value="1"/>
</dbReference>
<evidence type="ECO:0000259" key="1">
    <source>
        <dbReference type="Pfam" id="PF18096"/>
    </source>
</evidence>
<reference evidence="4" key="1">
    <citation type="submission" date="2016-10" db="EMBL/GenBank/DDBJ databases">
        <authorList>
            <person name="Varghese N."/>
            <person name="Submissions S."/>
        </authorList>
    </citation>
    <scope>NUCLEOTIDE SEQUENCE [LARGE SCALE GENOMIC DNA]</scope>
    <source>
        <strain evidence="4">DSM 24536</strain>
    </source>
</reference>
<dbReference type="STRING" id="990371.SAMN05421813_11652"/>
<sequence>MNKEILNSDVQKFINNNLKSDIPGLSLKKSPFPSVSSGELAQQTDSKKRCEFKLPLWFRTEGIYYPTKLAIEQASSELAAKYKAELIQGDEIIDLTGGFGVDTLFFALKAKSVTHCELNKELSEISEYNSRILGVDINYINSNGLDYLNKSNKTFSTIYIDPSRRVELKKVFMLKDCEPDIISNLQLLKDHTSCILIKTAPLLDIQSTIRELKQVSAIHVISIKNECKELLVLIDNKQVTDDPVITCALLGDNEKTYCFRLSEEKEFQINQYSGPLNYIYEPDAAILKAGCFKLITRDFRINKIHQHTHLYTSCELQNSFPGRKFKLKKAWNYGTFIKEHQFKKANIICRNFSLSPEELKKKLKINDGSEEYLLFCTGLKEERLVLNCERIFE</sequence>
<proteinExistence type="predicted"/>
<feature type="domain" description="THUMP-like" evidence="1">
    <location>
        <begin position="337"/>
        <end position="390"/>
    </location>
</feature>
<evidence type="ECO:0000313" key="3">
    <source>
        <dbReference type="EMBL" id="SDM58645.1"/>
    </source>
</evidence>
<dbReference type="EMBL" id="FNHH01000016">
    <property type="protein sequence ID" value="SDM58645.1"/>
    <property type="molecule type" value="Genomic_DNA"/>
</dbReference>
<name>A0A1G9UGF6_9SPHI</name>
<dbReference type="InterPro" id="IPR029063">
    <property type="entry name" value="SAM-dependent_MTases_sf"/>
</dbReference>
<evidence type="ECO:0000313" key="4">
    <source>
        <dbReference type="Proteomes" id="UP000199226"/>
    </source>
</evidence>
<gene>
    <name evidence="3" type="ORF">SAMN05421813_11652</name>
</gene>
<organism evidence="3 4">
    <name type="scientific">Daejeonella rubra</name>
    <dbReference type="NCBI Taxonomy" id="990371"/>
    <lineage>
        <taxon>Bacteria</taxon>
        <taxon>Pseudomonadati</taxon>
        <taxon>Bacteroidota</taxon>
        <taxon>Sphingobacteriia</taxon>
        <taxon>Sphingobacteriales</taxon>
        <taxon>Sphingobacteriaceae</taxon>
        <taxon>Daejeonella</taxon>
    </lineage>
</organism>
<dbReference type="InterPro" id="IPR041497">
    <property type="entry name" value="Thump-like"/>
</dbReference>
<keyword evidence="4" id="KW-1185">Reference proteome</keyword>
<dbReference type="Gene3D" id="3.40.50.150">
    <property type="entry name" value="Vaccinia Virus protein VP39"/>
    <property type="match status" value="1"/>
</dbReference>
<dbReference type="SUPFAM" id="SSF53335">
    <property type="entry name" value="S-adenosyl-L-methionine-dependent methyltransferases"/>
    <property type="match status" value="1"/>
</dbReference>
<dbReference type="OrthoDB" id="1000417at2"/>
<dbReference type="Proteomes" id="UP000199226">
    <property type="component" value="Unassembled WGS sequence"/>
</dbReference>
<dbReference type="AlphaFoldDB" id="A0A1G9UGF6"/>